<reference evidence="1" key="1">
    <citation type="submission" date="2021-05" db="EMBL/GenBank/DDBJ databases">
        <authorList>
            <person name="Alioto T."/>
            <person name="Alioto T."/>
            <person name="Gomez Garrido J."/>
        </authorList>
    </citation>
    <scope>NUCLEOTIDE SEQUENCE</scope>
</reference>
<protein>
    <submittedName>
        <fullName evidence="1">Uncharacterized protein</fullName>
    </submittedName>
</protein>
<organism evidence="1">
    <name type="scientific">Cacopsylla melanoneura</name>
    <dbReference type="NCBI Taxonomy" id="428564"/>
    <lineage>
        <taxon>Eukaryota</taxon>
        <taxon>Metazoa</taxon>
        <taxon>Ecdysozoa</taxon>
        <taxon>Arthropoda</taxon>
        <taxon>Hexapoda</taxon>
        <taxon>Insecta</taxon>
        <taxon>Pterygota</taxon>
        <taxon>Neoptera</taxon>
        <taxon>Paraneoptera</taxon>
        <taxon>Hemiptera</taxon>
        <taxon>Sternorrhyncha</taxon>
        <taxon>Psylloidea</taxon>
        <taxon>Psyllidae</taxon>
        <taxon>Psyllinae</taxon>
        <taxon>Cacopsylla</taxon>
    </lineage>
</organism>
<dbReference type="EMBL" id="HBUF01119409">
    <property type="protein sequence ID" value="CAG6641835.1"/>
    <property type="molecule type" value="Transcribed_RNA"/>
</dbReference>
<proteinExistence type="predicted"/>
<dbReference type="AlphaFoldDB" id="A0A8D8R2M1"/>
<evidence type="ECO:0000313" key="1">
    <source>
        <dbReference type="EMBL" id="CAG6641835.1"/>
    </source>
</evidence>
<sequence length="137" mass="15605">MRITSWKQPVHTRVRLQRLLPRMTLVNNFHSWCFPSIKRLLTSVRKSVLSVSREAVHQPVRRHPHRPTIIHPHDTVFAHEATHAAPPSIVNPMTFAGTIGGSQQGRRSASSHAVIRETTRGFIHITLSFKLSVMWIA</sequence>
<name>A0A8D8R2M1_9HEMI</name>
<accession>A0A8D8R2M1</accession>